<proteinExistence type="predicted"/>
<keyword evidence="2" id="KW-0808">Transferase</keyword>
<protein>
    <submittedName>
        <fullName evidence="2">Putative glutamine amidotransferase PB2B2.05</fullName>
    </submittedName>
</protein>
<dbReference type="PANTHER" id="PTHR43235:SF1">
    <property type="entry name" value="GLUTAMINE AMIDOTRANSFERASE PB2B2.05-RELATED"/>
    <property type="match status" value="1"/>
</dbReference>
<dbReference type="GO" id="GO:0005829">
    <property type="term" value="C:cytosol"/>
    <property type="evidence" value="ECO:0007669"/>
    <property type="project" value="TreeGrafter"/>
</dbReference>
<accession>A0A6L2LBH7</accession>
<sequence length="891" mass="99463">MQVKNVNAWLAELWGMCEGEFQYCRGAKVLDFAEKLLLRDANMTYGGVDDMKRLACLNEPAVPHILKKLYALHEICNIFNDLHDNKEDGPHIDDKKQKKRSKNRSTKNVVLDDDDCKLIEENNLAFCRPTSESLLASSNRNGGKRGITRPLSCICVLRESWSQKEMLLFVASLLQENFTREGDTGRKLLEESDLKPRSDFLELNIALSLQQQNRMKQMGTKVRNASSYMEKLKDDVKKGKESSSSNGILDPFPKSTEFNADDYAILVAGPTPFRKFPEPFLCLIGTSRSYTLDKDTYPTFLHDDRTRGCLPTCIVQLVADPTKVKVGEQEHVKGEARLLDSIVRRVVPLLPVSLARTESKLEASVESLFDESGTADQGDSAVGSGQKAETKMATGVRIVADENVVTEMPKRLRKKSEAATSGESPSVLRVLLVRNMLNVEADVTAMTTLPMVTSLMYATAEHESGLLTNSIIGLNYRTLGPSERFTISSDSSHHSSTNAAEAGIDSFVRFVTPPLVMTEAVTTTNVAGIPFATALEINTKNVSNDTLLDDHDVSWEFIDQLAPPVLFAQIHEIDYHHLSTEFNVGTSHQVCLNAEARMQTEYYLSESRRRKIRPRKPSISMLRFPPLKPRSRCMLVHALEATCSGLRERLSGYENLTDRLEEFQDAQVKVVNDKVGKLDAELAEMACYLEEKFYPHLLTTISGRSRAIEKGMQDGLAARIDHGREGRSLRNIAAYNPSVKADFNSAVQELHKIDFPLLAELKSHKDASVEDIINLLRLEGPLADAPGMGDLQPNIEQLKIPIHRSEDQNLIGEASTPPPQRPCCHCHYNDPIHNLCLCKLHPPIGVDDYKIVHADMDTTQESSQENVQGDAATVKFKKEDLNTTLERNLLS</sequence>
<dbReference type="AlphaFoldDB" id="A0A6L2LBH7"/>
<gene>
    <name evidence="2" type="ORF">Tci_029522</name>
</gene>
<reference evidence="2" key="1">
    <citation type="journal article" date="2019" name="Sci. Rep.">
        <title>Draft genome of Tanacetum cinerariifolium, the natural source of mosquito coil.</title>
        <authorList>
            <person name="Yamashiro T."/>
            <person name="Shiraishi A."/>
            <person name="Satake H."/>
            <person name="Nakayama K."/>
        </authorList>
    </citation>
    <scope>NUCLEOTIDE SEQUENCE</scope>
</reference>
<keyword evidence="2" id="KW-0315">Glutamine amidotransferase</keyword>
<dbReference type="GO" id="GO:0016811">
    <property type="term" value="F:hydrolase activity, acting on carbon-nitrogen (but not peptide) bonds, in linear amides"/>
    <property type="evidence" value="ECO:0007669"/>
    <property type="project" value="InterPro"/>
</dbReference>
<dbReference type="PANTHER" id="PTHR43235">
    <property type="entry name" value="GLUTAMINE AMIDOTRANSFERASE PB2B2.05-RELATED"/>
    <property type="match status" value="1"/>
</dbReference>
<comment type="caution">
    <text evidence="2">The sequence shown here is derived from an EMBL/GenBank/DDBJ whole genome shotgun (WGS) entry which is preliminary data.</text>
</comment>
<dbReference type="InterPro" id="IPR044668">
    <property type="entry name" value="PuuD-like"/>
</dbReference>
<organism evidence="2">
    <name type="scientific">Tanacetum cinerariifolium</name>
    <name type="common">Dalmatian daisy</name>
    <name type="synonym">Chrysanthemum cinerariifolium</name>
    <dbReference type="NCBI Taxonomy" id="118510"/>
    <lineage>
        <taxon>Eukaryota</taxon>
        <taxon>Viridiplantae</taxon>
        <taxon>Streptophyta</taxon>
        <taxon>Embryophyta</taxon>
        <taxon>Tracheophyta</taxon>
        <taxon>Spermatophyta</taxon>
        <taxon>Magnoliopsida</taxon>
        <taxon>eudicotyledons</taxon>
        <taxon>Gunneridae</taxon>
        <taxon>Pentapetalae</taxon>
        <taxon>asterids</taxon>
        <taxon>campanulids</taxon>
        <taxon>Asterales</taxon>
        <taxon>Asteraceae</taxon>
        <taxon>Asteroideae</taxon>
        <taxon>Anthemideae</taxon>
        <taxon>Anthemidinae</taxon>
        <taxon>Tanacetum</taxon>
    </lineage>
</organism>
<feature type="region of interest" description="Disordered" evidence="1">
    <location>
        <begin position="87"/>
        <end position="106"/>
    </location>
</feature>
<feature type="compositionally biased region" description="Basic and acidic residues" evidence="1">
    <location>
        <begin position="87"/>
        <end position="96"/>
    </location>
</feature>
<dbReference type="GO" id="GO:0016740">
    <property type="term" value="F:transferase activity"/>
    <property type="evidence" value="ECO:0007669"/>
    <property type="project" value="UniProtKB-KW"/>
</dbReference>
<evidence type="ECO:0000256" key="1">
    <source>
        <dbReference type="SAM" id="MobiDB-lite"/>
    </source>
</evidence>
<evidence type="ECO:0000313" key="2">
    <source>
        <dbReference type="EMBL" id="GEU57544.1"/>
    </source>
</evidence>
<dbReference type="EMBL" id="BKCJ010003848">
    <property type="protein sequence ID" value="GEU57544.1"/>
    <property type="molecule type" value="Genomic_DNA"/>
</dbReference>
<name>A0A6L2LBH7_TANCI</name>